<dbReference type="eggNOG" id="COG2205">
    <property type="taxonomic scope" value="Bacteria"/>
</dbReference>
<dbReference type="STRING" id="330214.NIDE2323"/>
<dbReference type="Pfam" id="PF08448">
    <property type="entry name" value="PAS_4"/>
    <property type="match status" value="1"/>
</dbReference>
<dbReference type="Pfam" id="PF00072">
    <property type="entry name" value="Response_reg"/>
    <property type="match status" value="2"/>
</dbReference>
<keyword evidence="9 21" id="KW-0418">Kinase</keyword>
<feature type="modified residue" description="Phosphohistidine" evidence="14">
    <location>
        <position position="886"/>
    </location>
</feature>
<dbReference type="PROSITE" id="PS50112">
    <property type="entry name" value="PAS"/>
    <property type="match status" value="1"/>
</dbReference>
<dbReference type="InterPro" id="IPR001789">
    <property type="entry name" value="Sig_transdc_resp-reg_receiver"/>
</dbReference>
<dbReference type="FunFam" id="1.10.287.130:FF:000004">
    <property type="entry name" value="Ethylene receptor 1"/>
    <property type="match status" value="1"/>
</dbReference>
<evidence type="ECO:0000259" key="18">
    <source>
        <dbReference type="PROSITE" id="PS50110"/>
    </source>
</evidence>
<evidence type="ECO:0000256" key="9">
    <source>
        <dbReference type="ARBA" id="ARBA00022777"/>
    </source>
</evidence>
<dbReference type="eggNOG" id="COG0784">
    <property type="taxonomic scope" value="Bacteria"/>
</dbReference>
<dbReference type="CDD" id="cd00082">
    <property type="entry name" value="HisKA"/>
    <property type="match status" value="1"/>
</dbReference>
<gene>
    <name evidence="21" type="ORF">NIDE2323</name>
</gene>
<keyword evidence="6 21" id="KW-0808">Transferase</keyword>
<dbReference type="Pfam" id="PF02518">
    <property type="entry name" value="HATPase_c"/>
    <property type="match status" value="1"/>
</dbReference>
<sequence length="950" mass="103335">MTNHPQHPRTPHPQHAAGLSVPPEVLTLLWDAVPLGIFLLGAEQTVIFANRTAARLFARSPAACAGHALSDLLGQRLDLSDSLRATGIVKLPDGRFSPAGQTASDDESDTGHSTVIEWQHLRISGIPSVATLMTLRDVSREVELEKDRDRLAEVAEESPYPIVEIDRHGNLVYANPAMADVLGRFGYDLAGKPEILPDNLPALVATCLLEGRTLTSQDVVRGEACYSWTLCPVPGHGLVRAFAIDLSEVHATHRALNETADRLRESNRQLDQALQQAQTAARAKSSFLAMITHELRTPMNGVIGMASLLLETPLTEEQRSFTNTIQQCGEAQLSLINDVLECSKIEAGKLELEHLDFYLRTTVEDVLSQFAERAQRKGLEITGLVHAAVPNALRGDPGRLRQVLTNFVGNAIKFTERGEVTLQAFLERDSPSEVIIKFEVTDSGIGISEDVQSRLFQAFTQADSSTTRKYGGTGLGLAISKQLVELMGGQVGLRSQPGQGTTFWCTARFQKQAVCAPAIVPSVELSGRRILIVDDNESNRTILHHLVSGWGMQDGQARHADEAILMLEQAAAQGRPYDAAVLDMLMPGKDGLQLAQEIRAHPQGAGVRLIVLTSLIQPGHAERARRAGFTAYLTKPVRHDQLQGCLRVVFGLQGPATTNAPGVATGPTIVPTLITRHTLAEQRARPRILVAEDNVVNQKLAVRMLDRLGYQPDIVSNGQEAVAAFERGLYAAIVMDCQMPTMDGYEATRRIREQEQKPAASGTRAHIPIIALTANAMPGDRERCKAAGMDDYLSKPVKTDDLGRLLQRWAPLATPDHAPAPTPPREMSKTDARVFDASTMLVNIGGDVDLFDQLIRLFLERHRIMVQEIEAAVKQADGVALERAAHSLKGTAANLCAPEVVLLASQLEANGRLGTLAEAPALFSQLERTVQQLVAVLERQIAPTDPAQSR</sequence>
<dbReference type="GO" id="GO:0000155">
    <property type="term" value="F:phosphorelay sensor kinase activity"/>
    <property type="evidence" value="ECO:0007669"/>
    <property type="project" value="InterPro"/>
</dbReference>
<dbReference type="InterPro" id="IPR036097">
    <property type="entry name" value="HisK_dim/P_sf"/>
</dbReference>
<evidence type="ECO:0000256" key="16">
    <source>
        <dbReference type="SAM" id="Coils"/>
    </source>
</evidence>
<dbReference type="Proteomes" id="UP000001660">
    <property type="component" value="Chromosome"/>
</dbReference>
<evidence type="ECO:0000256" key="11">
    <source>
        <dbReference type="ARBA" id="ARBA00022989"/>
    </source>
</evidence>
<dbReference type="SUPFAM" id="SSF52172">
    <property type="entry name" value="CheY-like"/>
    <property type="match status" value="2"/>
</dbReference>
<feature type="domain" description="PAS" evidence="19">
    <location>
        <begin position="147"/>
        <end position="196"/>
    </location>
</feature>
<dbReference type="Gene3D" id="3.30.565.10">
    <property type="entry name" value="Histidine kinase-like ATPase, C-terminal domain"/>
    <property type="match status" value="1"/>
</dbReference>
<dbReference type="InterPro" id="IPR036890">
    <property type="entry name" value="HATPase_C_sf"/>
</dbReference>
<dbReference type="GO" id="GO:0005886">
    <property type="term" value="C:plasma membrane"/>
    <property type="evidence" value="ECO:0007669"/>
    <property type="project" value="UniProtKB-SubCell"/>
</dbReference>
<dbReference type="EC" id="2.7.13.3" evidence="3"/>
<dbReference type="InterPro" id="IPR003661">
    <property type="entry name" value="HisK_dim/P_dom"/>
</dbReference>
<dbReference type="InterPro" id="IPR004358">
    <property type="entry name" value="Sig_transdc_His_kin-like_C"/>
</dbReference>
<keyword evidence="16" id="KW-0175">Coiled coil</keyword>
<dbReference type="InterPro" id="IPR008207">
    <property type="entry name" value="Sig_transdc_His_kin_Hpt_dom"/>
</dbReference>
<dbReference type="Pfam" id="PF13188">
    <property type="entry name" value="PAS_8"/>
    <property type="match status" value="1"/>
</dbReference>
<evidence type="ECO:0000256" key="3">
    <source>
        <dbReference type="ARBA" id="ARBA00012438"/>
    </source>
</evidence>
<dbReference type="InterPro" id="IPR000014">
    <property type="entry name" value="PAS"/>
</dbReference>
<evidence type="ECO:0000256" key="15">
    <source>
        <dbReference type="PROSITE-ProRule" id="PRU00169"/>
    </source>
</evidence>
<dbReference type="CDD" id="cd17546">
    <property type="entry name" value="REC_hyHK_CKI1_RcsC-like"/>
    <property type="match status" value="2"/>
</dbReference>
<keyword evidence="13" id="KW-0472">Membrane</keyword>
<keyword evidence="5 15" id="KW-0597">Phosphoprotein</keyword>
<dbReference type="eggNOG" id="COG2198">
    <property type="taxonomic scope" value="Bacteria"/>
</dbReference>
<evidence type="ECO:0000256" key="7">
    <source>
        <dbReference type="ARBA" id="ARBA00022692"/>
    </source>
</evidence>
<dbReference type="CDD" id="cd16922">
    <property type="entry name" value="HATPase_EvgS-ArcB-TorS-like"/>
    <property type="match status" value="1"/>
</dbReference>
<protein>
    <recommendedName>
        <fullName evidence="3">histidine kinase</fullName>
        <ecNumber evidence="3">2.7.13.3</ecNumber>
    </recommendedName>
</protein>
<feature type="domain" description="Histidine kinase" evidence="17">
    <location>
        <begin position="290"/>
        <end position="503"/>
    </location>
</feature>
<dbReference type="InterPro" id="IPR035965">
    <property type="entry name" value="PAS-like_dom_sf"/>
</dbReference>
<keyword evidence="12" id="KW-0902">Two-component regulatory system</keyword>
<dbReference type="SUPFAM" id="SSF47226">
    <property type="entry name" value="Histidine-containing phosphotransfer domain, HPT domain"/>
    <property type="match status" value="1"/>
</dbReference>
<evidence type="ECO:0000259" key="17">
    <source>
        <dbReference type="PROSITE" id="PS50109"/>
    </source>
</evidence>
<dbReference type="Gene3D" id="3.30.450.20">
    <property type="entry name" value="PAS domain"/>
    <property type="match status" value="1"/>
</dbReference>
<dbReference type="Gene3D" id="1.20.120.160">
    <property type="entry name" value="HPT domain"/>
    <property type="match status" value="1"/>
</dbReference>
<feature type="domain" description="Response regulatory" evidence="18">
    <location>
        <begin position="529"/>
        <end position="650"/>
    </location>
</feature>
<dbReference type="Pfam" id="PF01627">
    <property type="entry name" value="Hpt"/>
    <property type="match status" value="1"/>
</dbReference>
<dbReference type="Gene3D" id="1.10.287.130">
    <property type="match status" value="1"/>
</dbReference>
<evidence type="ECO:0000256" key="2">
    <source>
        <dbReference type="ARBA" id="ARBA00004651"/>
    </source>
</evidence>
<dbReference type="InterPro" id="IPR011006">
    <property type="entry name" value="CheY-like_superfamily"/>
</dbReference>
<feature type="modified residue" description="4-aspartylphosphate" evidence="15">
    <location>
        <position position="583"/>
    </location>
</feature>
<keyword evidence="7" id="KW-0812">Transmembrane</keyword>
<dbReference type="InterPro" id="IPR036641">
    <property type="entry name" value="HPT_dom_sf"/>
</dbReference>
<dbReference type="SUPFAM" id="SSF55874">
    <property type="entry name" value="ATPase domain of HSP90 chaperone/DNA topoisomerase II/histidine kinase"/>
    <property type="match status" value="1"/>
</dbReference>
<dbReference type="SMART" id="SM00388">
    <property type="entry name" value="HisKA"/>
    <property type="match status" value="1"/>
</dbReference>
<comment type="subcellular location">
    <subcellularLocation>
        <location evidence="2">Cell membrane</location>
        <topology evidence="2">Multi-pass membrane protein</topology>
    </subcellularLocation>
</comment>
<evidence type="ECO:0000256" key="10">
    <source>
        <dbReference type="ARBA" id="ARBA00022840"/>
    </source>
</evidence>
<dbReference type="PANTHER" id="PTHR45339">
    <property type="entry name" value="HYBRID SIGNAL TRANSDUCTION HISTIDINE KINASE J"/>
    <property type="match status" value="1"/>
</dbReference>
<dbReference type="OrthoDB" id="9757990at2"/>
<reference evidence="21 22" key="1">
    <citation type="journal article" date="2010" name="Proc. Natl. Acad. Sci. U.S.A.">
        <title>A Nitrospira metagenome illuminates the physiology and evolution of globally important nitrite-oxidizing bacteria.</title>
        <authorList>
            <person name="Lucker S."/>
            <person name="Wagner M."/>
            <person name="Maixner F."/>
            <person name="Pelletier E."/>
            <person name="Koch H."/>
            <person name="Vacherie B."/>
            <person name="Rattei T."/>
            <person name="Sinninghe Damste J."/>
            <person name="Spieck E."/>
            <person name="Le Paslier D."/>
            <person name="Daims H."/>
        </authorList>
    </citation>
    <scope>NUCLEOTIDE SEQUENCE [LARGE SCALE GENOMIC DNA]</scope>
</reference>
<feature type="domain" description="Response regulatory" evidence="18">
    <location>
        <begin position="687"/>
        <end position="810"/>
    </location>
</feature>
<name>D8PFJ9_9BACT</name>
<dbReference type="Gene3D" id="3.40.50.2300">
    <property type="match status" value="2"/>
</dbReference>
<dbReference type="SUPFAM" id="SSF47384">
    <property type="entry name" value="Homodimeric domain of signal transducing histidine kinase"/>
    <property type="match status" value="1"/>
</dbReference>
<organism evidence="21 22">
    <name type="scientific">Nitrospira defluvii</name>
    <dbReference type="NCBI Taxonomy" id="330214"/>
    <lineage>
        <taxon>Bacteria</taxon>
        <taxon>Pseudomonadati</taxon>
        <taxon>Nitrospirota</taxon>
        <taxon>Nitrospiria</taxon>
        <taxon>Nitrospirales</taxon>
        <taxon>Nitrospiraceae</taxon>
        <taxon>Nitrospira</taxon>
    </lineage>
</organism>
<evidence type="ECO:0000256" key="6">
    <source>
        <dbReference type="ARBA" id="ARBA00022679"/>
    </source>
</evidence>
<accession>D8PFJ9</accession>
<dbReference type="InterPro" id="IPR003594">
    <property type="entry name" value="HATPase_dom"/>
</dbReference>
<evidence type="ECO:0000256" key="12">
    <source>
        <dbReference type="ARBA" id="ARBA00023012"/>
    </source>
</evidence>
<dbReference type="PROSITE" id="PS50894">
    <property type="entry name" value="HPT"/>
    <property type="match status" value="1"/>
</dbReference>
<keyword evidence="11" id="KW-1133">Transmembrane helix</keyword>
<dbReference type="PRINTS" id="PR00344">
    <property type="entry name" value="BCTRLSENSOR"/>
</dbReference>
<feature type="coiled-coil region" evidence="16">
    <location>
        <begin position="253"/>
        <end position="283"/>
    </location>
</feature>
<evidence type="ECO:0000256" key="8">
    <source>
        <dbReference type="ARBA" id="ARBA00022741"/>
    </source>
</evidence>
<feature type="modified residue" description="4-aspartylphosphate" evidence="15">
    <location>
        <position position="736"/>
    </location>
</feature>
<evidence type="ECO:0000259" key="19">
    <source>
        <dbReference type="PROSITE" id="PS50112"/>
    </source>
</evidence>
<dbReference type="CDD" id="cd00088">
    <property type="entry name" value="HPT"/>
    <property type="match status" value="1"/>
</dbReference>
<evidence type="ECO:0000256" key="14">
    <source>
        <dbReference type="PROSITE-ProRule" id="PRU00110"/>
    </source>
</evidence>
<keyword evidence="8" id="KW-0547">Nucleotide-binding</keyword>
<evidence type="ECO:0000256" key="1">
    <source>
        <dbReference type="ARBA" id="ARBA00000085"/>
    </source>
</evidence>
<evidence type="ECO:0000256" key="13">
    <source>
        <dbReference type="ARBA" id="ARBA00023136"/>
    </source>
</evidence>
<evidence type="ECO:0000313" key="22">
    <source>
        <dbReference type="Proteomes" id="UP000001660"/>
    </source>
</evidence>
<dbReference type="SMART" id="SM00448">
    <property type="entry name" value="REC"/>
    <property type="match status" value="2"/>
</dbReference>
<comment type="catalytic activity">
    <reaction evidence="1">
        <text>ATP + protein L-histidine = ADP + protein N-phospho-L-histidine.</text>
        <dbReference type="EC" id="2.7.13.3"/>
    </reaction>
</comment>
<proteinExistence type="predicted"/>
<dbReference type="GO" id="GO:0005524">
    <property type="term" value="F:ATP binding"/>
    <property type="evidence" value="ECO:0007669"/>
    <property type="project" value="UniProtKB-KW"/>
</dbReference>
<dbReference type="SMART" id="SM00091">
    <property type="entry name" value="PAS"/>
    <property type="match status" value="2"/>
</dbReference>
<dbReference type="FunFam" id="3.30.565.10:FF:000010">
    <property type="entry name" value="Sensor histidine kinase RcsC"/>
    <property type="match status" value="1"/>
</dbReference>
<dbReference type="SMART" id="SM00387">
    <property type="entry name" value="HATPase_c"/>
    <property type="match status" value="1"/>
</dbReference>
<dbReference type="AlphaFoldDB" id="D8PFJ9"/>
<feature type="domain" description="HPt" evidence="20">
    <location>
        <begin position="847"/>
        <end position="940"/>
    </location>
</feature>
<evidence type="ECO:0000256" key="4">
    <source>
        <dbReference type="ARBA" id="ARBA00022475"/>
    </source>
</evidence>
<dbReference type="InterPro" id="IPR013656">
    <property type="entry name" value="PAS_4"/>
</dbReference>
<dbReference type="PANTHER" id="PTHR45339:SF1">
    <property type="entry name" value="HYBRID SIGNAL TRANSDUCTION HISTIDINE KINASE J"/>
    <property type="match status" value="1"/>
</dbReference>
<dbReference type="PROSITE" id="PS50109">
    <property type="entry name" value="HIS_KIN"/>
    <property type="match status" value="1"/>
</dbReference>
<dbReference type="Pfam" id="PF00512">
    <property type="entry name" value="HisKA"/>
    <property type="match status" value="1"/>
</dbReference>
<dbReference type="EMBL" id="FP929003">
    <property type="protein sequence ID" value="CBK42036.1"/>
    <property type="molecule type" value="Genomic_DNA"/>
</dbReference>
<evidence type="ECO:0000259" key="20">
    <source>
        <dbReference type="PROSITE" id="PS50894"/>
    </source>
</evidence>
<dbReference type="InterPro" id="IPR005467">
    <property type="entry name" value="His_kinase_dom"/>
</dbReference>
<dbReference type="KEGG" id="nde:NIDE2323"/>
<evidence type="ECO:0000256" key="5">
    <source>
        <dbReference type="ARBA" id="ARBA00022553"/>
    </source>
</evidence>
<keyword evidence="10" id="KW-0067">ATP-binding</keyword>
<evidence type="ECO:0000313" key="21">
    <source>
        <dbReference type="EMBL" id="CBK42036.1"/>
    </source>
</evidence>
<dbReference type="PROSITE" id="PS50110">
    <property type="entry name" value="RESPONSE_REGULATORY"/>
    <property type="match status" value="2"/>
</dbReference>
<keyword evidence="4" id="KW-1003">Cell membrane</keyword>
<dbReference type="SUPFAM" id="SSF55785">
    <property type="entry name" value="PYP-like sensor domain (PAS domain)"/>
    <property type="match status" value="2"/>
</dbReference>
<dbReference type="HOGENOM" id="CLU_000445_114_15_0"/>
<keyword evidence="22" id="KW-1185">Reference proteome</keyword>